<accession>A5DCN4</accession>
<evidence type="ECO:0000256" key="8">
    <source>
        <dbReference type="ARBA" id="ARBA00022989"/>
    </source>
</evidence>
<reference evidence="13 14" key="1">
    <citation type="journal article" date="2009" name="Nature">
        <title>Evolution of pathogenicity and sexual reproduction in eight Candida genomes.</title>
        <authorList>
            <person name="Butler G."/>
            <person name="Rasmussen M.D."/>
            <person name="Lin M.F."/>
            <person name="Santos M.A."/>
            <person name="Sakthikumar S."/>
            <person name="Munro C.A."/>
            <person name="Rheinbay E."/>
            <person name="Grabherr M."/>
            <person name="Forche A."/>
            <person name="Reedy J.L."/>
            <person name="Agrafioti I."/>
            <person name="Arnaud M.B."/>
            <person name="Bates S."/>
            <person name="Brown A.J."/>
            <person name="Brunke S."/>
            <person name="Costanzo M.C."/>
            <person name="Fitzpatrick D.A."/>
            <person name="de Groot P.W."/>
            <person name="Harris D."/>
            <person name="Hoyer L.L."/>
            <person name="Hube B."/>
            <person name="Klis F.M."/>
            <person name="Kodira C."/>
            <person name="Lennard N."/>
            <person name="Logue M.E."/>
            <person name="Martin R."/>
            <person name="Neiman A.M."/>
            <person name="Nikolaou E."/>
            <person name="Quail M.A."/>
            <person name="Quinn J."/>
            <person name="Santos M.C."/>
            <person name="Schmitzberger F.F."/>
            <person name="Sherlock G."/>
            <person name="Shah P."/>
            <person name="Silverstein K.A."/>
            <person name="Skrzypek M.S."/>
            <person name="Soll D."/>
            <person name="Staggs R."/>
            <person name="Stansfield I."/>
            <person name="Stumpf M.P."/>
            <person name="Sudbery P.E."/>
            <person name="Srikantha T."/>
            <person name="Zeng Q."/>
            <person name="Berman J."/>
            <person name="Berriman M."/>
            <person name="Heitman J."/>
            <person name="Gow N.A."/>
            <person name="Lorenz M.C."/>
            <person name="Birren B.W."/>
            <person name="Kellis M."/>
            <person name="Cuomo C.A."/>
        </authorList>
    </citation>
    <scope>NUCLEOTIDE SEQUENCE [LARGE SCALE GENOMIC DNA]</scope>
    <source>
        <strain evidence="14">ATCC 6260 / CBS 566 / DSM 6381 / JCM 1539 / NBRC 10279 / NRRL Y-324</strain>
    </source>
</reference>
<evidence type="ECO:0000256" key="11">
    <source>
        <dbReference type="SAM" id="MobiDB-lite"/>
    </source>
</evidence>
<dbReference type="PANTHER" id="PTHR46539:SF1">
    <property type="entry name" value="E3 UBIQUITIN-PROTEIN LIGASE ATL42"/>
    <property type="match status" value="1"/>
</dbReference>
<dbReference type="PANTHER" id="PTHR46539">
    <property type="entry name" value="E3 UBIQUITIN-PROTEIN LIGASE ATL42"/>
    <property type="match status" value="1"/>
</dbReference>
<keyword evidence="6" id="KW-0833">Ubl conjugation pathway</keyword>
<keyword evidence="14" id="KW-1185">Reference proteome</keyword>
<dbReference type="InterPro" id="IPR024766">
    <property type="entry name" value="Znf_RING_H2"/>
</dbReference>
<feature type="region of interest" description="Disordered" evidence="11">
    <location>
        <begin position="358"/>
        <end position="407"/>
    </location>
</feature>
<keyword evidence="3" id="KW-0812">Transmembrane</keyword>
<evidence type="ECO:0000256" key="4">
    <source>
        <dbReference type="ARBA" id="ARBA00022723"/>
    </source>
</evidence>
<dbReference type="Gene3D" id="3.30.40.10">
    <property type="entry name" value="Zinc/RING finger domain, C3HC4 (zinc finger)"/>
    <property type="match status" value="1"/>
</dbReference>
<dbReference type="STRING" id="294746.A5DCN4"/>
<dbReference type="GeneID" id="5128891"/>
<dbReference type="GO" id="GO:0016020">
    <property type="term" value="C:membrane"/>
    <property type="evidence" value="ECO:0007669"/>
    <property type="project" value="UniProtKB-SubCell"/>
</dbReference>
<evidence type="ECO:0000313" key="13">
    <source>
        <dbReference type="EMBL" id="EDK36941.2"/>
    </source>
</evidence>
<name>A5DCN4_PICGU</name>
<evidence type="ECO:0000256" key="10">
    <source>
        <dbReference type="PROSITE-ProRule" id="PRU00175"/>
    </source>
</evidence>
<dbReference type="OrthoDB" id="8062037at2759"/>
<dbReference type="eggNOG" id="ENOG502SW0H">
    <property type="taxonomic scope" value="Eukaryota"/>
</dbReference>
<keyword evidence="5 10" id="KW-0863">Zinc-finger</keyword>
<keyword evidence="9" id="KW-0472">Membrane</keyword>
<proteinExistence type="predicted"/>
<evidence type="ECO:0000313" key="14">
    <source>
        <dbReference type="Proteomes" id="UP000001997"/>
    </source>
</evidence>
<dbReference type="SUPFAM" id="SSF57850">
    <property type="entry name" value="RING/U-box"/>
    <property type="match status" value="1"/>
</dbReference>
<evidence type="ECO:0000256" key="6">
    <source>
        <dbReference type="ARBA" id="ARBA00022786"/>
    </source>
</evidence>
<evidence type="ECO:0000259" key="12">
    <source>
        <dbReference type="PROSITE" id="PS50089"/>
    </source>
</evidence>
<keyword evidence="4" id="KW-0479">Metal-binding</keyword>
<dbReference type="InterPro" id="IPR001841">
    <property type="entry name" value="Znf_RING"/>
</dbReference>
<evidence type="ECO:0000256" key="5">
    <source>
        <dbReference type="ARBA" id="ARBA00022771"/>
    </source>
</evidence>
<evidence type="ECO:0000256" key="1">
    <source>
        <dbReference type="ARBA" id="ARBA00004370"/>
    </source>
</evidence>
<dbReference type="InterPro" id="IPR013083">
    <property type="entry name" value="Znf_RING/FYVE/PHD"/>
</dbReference>
<comment type="subcellular location">
    <subcellularLocation>
        <location evidence="1">Membrane</location>
    </subcellularLocation>
</comment>
<sequence length="407" mass="45191">MTSAITSSMTSSITAAILATALELSCMHCLFATFSRSRSDDTTMDNFMSTAVFDLDLDSGTSSTDVPALLRAILNRTLNGGSFNKKSASERVIKSLKDLPLSSILEKECPICYESFEEKSQKNPKKPNTCPEKVVGASREIKNLLLKMNDKSYQFVEDAQQFDDPSLFFPDDEVASSHTRFPMRNIITLEEPSSEQILPGSMTREDKLKQQINEAGHTPVKMPSCEHIFGRACIIQWLKSSVTCPLCRSEVEVGQQSDSRVRKAEELRDTTQLVFNDQDNAIDHLANHSTNVFYPYRRPYAPQITSLTDSFIPQAIATPSRENAVGCPEPELVIPRPFPIGEGPILVSHTVPVAAVSTDENSPRGAWPWLRNLQPPSANRGGGPDRSRRSPSAQSRSHPYTRPDERQ</sequence>
<keyword evidence="7" id="KW-0862">Zinc</keyword>
<dbReference type="UniPathway" id="UPA00143"/>
<dbReference type="VEuPathDB" id="FungiDB:PGUG_01039"/>
<feature type="domain" description="RING-type" evidence="12">
    <location>
        <begin position="225"/>
        <end position="248"/>
    </location>
</feature>
<dbReference type="KEGG" id="pgu:PGUG_01039"/>
<dbReference type="RefSeq" id="XP_001487662.2">
    <property type="nucleotide sequence ID" value="XM_001487612.1"/>
</dbReference>
<evidence type="ECO:0000256" key="7">
    <source>
        <dbReference type="ARBA" id="ARBA00022833"/>
    </source>
</evidence>
<keyword evidence="8" id="KW-1133">Transmembrane helix</keyword>
<dbReference type="EMBL" id="CH408155">
    <property type="protein sequence ID" value="EDK36941.2"/>
    <property type="molecule type" value="Genomic_DNA"/>
</dbReference>
<gene>
    <name evidence="13" type="ORF">PGUG_01039</name>
</gene>
<dbReference type="PROSITE" id="PS50089">
    <property type="entry name" value="ZF_RING_2"/>
    <property type="match status" value="1"/>
</dbReference>
<dbReference type="GO" id="GO:0051603">
    <property type="term" value="P:proteolysis involved in protein catabolic process"/>
    <property type="evidence" value="ECO:0007669"/>
    <property type="project" value="UniProtKB-ARBA"/>
</dbReference>
<dbReference type="AlphaFoldDB" id="A5DCN4"/>
<dbReference type="OMA" id="FGKSCII"/>
<dbReference type="HOGENOM" id="CLU_051223_0_0_1"/>
<evidence type="ECO:0000256" key="3">
    <source>
        <dbReference type="ARBA" id="ARBA00022692"/>
    </source>
</evidence>
<organism evidence="13 14">
    <name type="scientific">Meyerozyma guilliermondii (strain ATCC 6260 / CBS 566 / DSM 6381 / JCM 1539 / NBRC 10279 / NRRL Y-324)</name>
    <name type="common">Yeast</name>
    <name type="synonym">Candida guilliermondii</name>
    <dbReference type="NCBI Taxonomy" id="294746"/>
    <lineage>
        <taxon>Eukaryota</taxon>
        <taxon>Fungi</taxon>
        <taxon>Dikarya</taxon>
        <taxon>Ascomycota</taxon>
        <taxon>Saccharomycotina</taxon>
        <taxon>Pichiomycetes</taxon>
        <taxon>Debaryomycetaceae</taxon>
        <taxon>Meyerozyma</taxon>
    </lineage>
</organism>
<comment type="pathway">
    <text evidence="2">Protein modification; protein ubiquitination.</text>
</comment>
<dbReference type="GO" id="GO:0016567">
    <property type="term" value="P:protein ubiquitination"/>
    <property type="evidence" value="ECO:0007669"/>
    <property type="project" value="UniProtKB-UniPathway"/>
</dbReference>
<evidence type="ECO:0000256" key="9">
    <source>
        <dbReference type="ARBA" id="ARBA00023136"/>
    </source>
</evidence>
<dbReference type="Proteomes" id="UP000001997">
    <property type="component" value="Unassembled WGS sequence"/>
</dbReference>
<dbReference type="InParanoid" id="A5DCN4"/>
<dbReference type="Pfam" id="PF12678">
    <property type="entry name" value="zf-rbx1"/>
    <property type="match status" value="1"/>
</dbReference>
<dbReference type="GO" id="GO:0008270">
    <property type="term" value="F:zinc ion binding"/>
    <property type="evidence" value="ECO:0007669"/>
    <property type="project" value="UniProtKB-KW"/>
</dbReference>
<evidence type="ECO:0000256" key="2">
    <source>
        <dbReference type="ARBA" id="ARBA00004906"/>
    </source>
</evidence>
<protein>
    <recommendedName>
        <fullName evidence="12">RING-type domain-containing protein</fullName>
    </recommendedName>
</protein>